<dbReference type="RefSeq" id="YP_001425736.1">
    <property type="nucleotide sequence ID" value="NC_008603.1"/>
</dbReference>
<name>A7J6F8_PBCVF</name>
<dbReference type="Proteomes" id="UP000204095">
    <property type="component" value="Segment"/>
</dbReference>
<sequence>MLPPGLCVAHFFLRLLGVFLSKHITLLPKFCFAHILLGFFCVCFSKICVAHFLLGLLGMFLSIHGMLFTGLCFAHLPLGFLTQSLPIHMTLLTGHPIHRMLFTGLCVAQFFLGFFT</sequence>
<organism evidence="2 3">
    <name type="scientific">Paramecium bursaria Chlorella virus FR483</name>
    <name type="common">PBCV-FR483</name>
    <dbReference type="NCBI Taxonomy" id="399781"/>
    <lineage>
        <taxon>Viruses</taxon>
        <taxon>Varidnaviria</taxon>
        <taxon>Bamfordvirae</taxon>
        <taxon>Nucleocytoviricota</taxon>
        <taxon>Megaviricetes</taxon>
        <taxon>Algavirales</taxon>
        <taxon>Phycodnaviridae</taxon>
        <taxon>Chlorovirus</taxon>
        <taxon>Chlorovirus conductrix</taxon>
        <taxon>Paramecium bursaria Chlorella virus A1</taxon>
    </lineage>
</organism>
<keyword evidence="1" id="KW-0472">Membrane</keyword>
<evidence type="ECO:0000256" key="1">
    <source>
        <dbReference type="SAM" id="Phobius"/>
    </source>
</evidence>
<proteinExistence type="predicted"/>
<feature type="transmembrane region" description="Helical" evidence="1">
    <location>
        <begin position="96"/>
        <end position="115"/>
    </location>
</feature>
<feature type="transmembrane region" description="Helical" evidence="1">
    <location>
        <begin position="56"/>
        <end position="76"/>
    </location>
</feature>
<accession>A7J6F8</accession>
<gene>
    <name evidence="2" type="primary">n104L</name>
    <name evidence="2" type="ORF">FR483_n104L</name>
</gene>
<reference evidence="2 3" key="1">
    <citation type="journal article" date="2007" name="Virology">
        <title>Sequence and annotation of the 314-kb MT325 and the 321-kb FR483 viruses that infect Chlorella Pbi.</title>
        <authorList>
            <person name="Fitzgerald L.A."/>
            <person name="Graves M.V."/>
            <person name="Li X."/>
            <person name="Feldblyum T."/>
            <person name="Hartigan J."/>
            <person name="Van Etten J.L."/>
        </authorList>
    </citation>
    <scope>NUCLEOTIDE SEQUENCE [LARGE SCALE GENOMIC DNA]</scope>
    <source>
        <strain evidence="2 3">FR483</strain>
    </source>
</reference>
<evidence type="ECO:0000313" key="2">
    <source>
        <dbReference type="EMBL" id="ABT15389.1"/>
    </source>
</evidence>
<dbReference type="KEGG" id="vg:5469878"/>
<dbReference type="GeneID" id="5469878"/>
<protein>
    <submittedName>
        <fullName evidence="2">Uncharacterized protein n104L</fullName>
    </submittedName>
</protein>
<keyword evidence="1" id="KW-1133">Transmembrane helix</keyword>
<feature type="transmembrane region" description="Helical" evidence="1">
    <location>
        <begin position="31"/>
        <end position="49"/>
    </location>
</feature>
<evidence type="ECO:0000313" key="3">
    <source>
        <dbReference type="Proteomes" id="UP000204095"/>
    </source>
</evidence>
<keyword evidence="1" id="KW-0812">Transmembrane</keyword>
<organismHost>
    <name type="scientific">Paramecium bursaria</name>
    <dbReference type="NCBI Taxonomy" id="74790"/>
</organismHost>
<dbReference type="EMBL" id="DQ890022">
    <property type="protein sequence ID" value="ABT15389.1"/>
    <property type="molecule type" value="Genomic_DNA"/>
</dbReference>